<dbReference type="Proteomes" id="UP000006791">
    <property type="component" value="Chromosome 2"/>
</dbReference>
<dbReference type="PANTHER" id="PTHR12277:SF81">
    <property type="entry name" value="PROTEIN ABHD13"/>
    <property type="match status" value="1"/>
</dbReference>
<keyword evidence="2" id="KW-0812">Transmembrane</keyword>
<feature type="region of interest" description="Disordered" evidence="1">
    <location>
        <begin position="325"/>
        <end position="349"/>
    </location>
</feature>
<sequence length="368" mass="39849">MLPDELVQKLMAGLKPTTSPQTSFARRYPFAARLLRVGLVLFTLGLLGYVGAGVYFYTRQHAMVFRPVARGEQARRQVAAPLGASYVTFSAARGETITALFGPALDEHGDRVLPDAARRPTLLFFYGVGEYLNYPFLRNQIEVFRRAGFNVLVPEYIGLGLSSGEPSEQGLYDTALAAFEYLKRRPDVDPQRIFIVGHSLGGAPAVDLAARVQPAGLMTLATFTSLPDIAALRYPMFPCHYLTRIRCPNVEKIRQVRAPILILHAENDTTVPLWMAEALTKAAFEGGNQQVVQITIPSGNHDTIFALPKGEAVRAMQAFAGIAPVTPEKGRPETPQPAQAAGGVGSTPSAAVRNIAVGTTTAATMNRQ</sequence>
<dbReference type="HOGENOM" id="CLU_029375_2_1_0"/>
<dbReference type="PANTHER" id="PTHR12277">
    <property type="entry name" value="ALPHA/BETA HYDROLASE DOMAIN-CONTAINING PROTEIN"/>
    <property type="match status" value="1"/>
</dbReference>
<dbReference type="OrthoDB" id="9771666at2"/>
<dbReference type="SUPFAM" id="SSF53474">
    <property type="entry name" value="alpha/beta-Hydrolases"/>
    <property type="match status" value="1"/>
</dbReference>
<dbReference type="AlphaFoldDB" id="G2LKQ1"/>
<dbReference type="GO" id="GO:0008236">
    <property type="term" value="F:serine-type peptidase activity"/>
    <property type="evidence" value="ECO:0007669"/>
    <property type="project" value="InterPro"/>
</dbReference>
<keyword evidence="2" id="KW-0472">Membrane</keyword>
<proteinExistence type="predicted"/>
<dbReference type="GO" id="GO:0006508">
    <property type="term" value="P:proteolysis"/>
    <property type="evidence" value="ECO:0007669"/>
    <property type="project" value="InterPro"/>
</dbReference>
<dbReference type="InterPro" id="IPR029058">
    <property type="entry name" value="AB_hydrolase_fold"/>
</dbReference>
<evidence type="ECO:0000256" key="1">
    <source>
        <dbReference type="SAM" id="MobiDB-lite"/>
    </source>
</evidence>
<feature type="transmembrane region" description="Helical" evidence="2">
    <location>
        <begin position="34"/>
        <end position="57"/>
    </location>
</feature>
<evidence type="ECO:0000313" key="4">
    <source>
        <dbReference type="EMBL" id="AEP13658.1"/>
    </source>
</evidence>
<dbReference type="KEGG" id="ctm:Cabther_B0660"/>
<reference evidence="4 5" key="1">
    <citation type="journal article" date="2012" name="Environ. Microbiol.">
        <title>Complete genome of Candidatus Chloracidobacterium thermophilum, a chlorophyll-based photoheterotroph belonging to the phylum Acidobacteria.</title>
        <authorList>
            <person name="Garcia Costas A.M."/>
            <person name="Liu Z."/>
            <person name="Tomsho L.P."/>
            <person name="Schuster S.C."/>
            <person name="Ward D.M."/>
            <person name="Bryant D.A."/>
        </authorList>
    </citation>
    <scope>NUCLEOTIDE SEQUENCE [LARGE SCALE GENOMIC DNA]</scope>
    <source>
        <strain evidence="4 5">B</strain>
    </source>
</reference>
<gene>
    <name evidence="4" type="ordered locus">Cabther_B0660</name>
</gene>
<accession>G2LKQ1</accession>
<dbReference type="Pfam" id="PF00326">
    <property type="entry name" value="Peptidase_S9"/>
    <property type="match status" value="1"/>
</dbReference>
<evidence type="ECO:0000256" key="2">
    <source>
        <dbReference type="SAM" id="Phobius"/>
    </source>
</evidence>
<dbReference type="STRING" id="981222.Cabther_B0660"/>
<keyword evidence="2" id="KW-1133">Transmembrane helix</keyword>
<evidence type="ECO:0000313" key="5">
    <source>
        <dbReference type="Proteomes" id="UP000006791"/>
    </source>
</evidence>
<evidence type="ECO:0000259" key="3">
    <source>
        <dbReference type="Pfam" id="PF00326"/>
    </source>
</evidence>
<dbReference type="InterPro" id="IPR001375">
    <property type="entry name" value="Peptidase_S9_cat"/>
</dbReference>
<keyword evidence="5" id="KW-1185">Reference proteome</keyword>
<protein>
    <recommendedName>
        <fullName evidence="3">Peptidase S9 prolyl oligopeptidase catalytic domain-containing protein</fullName>
    </recommendedName>
</protein>
<dbReference type="EMBL" id="CP002515">
    <property type="protein sequence ID" value="AEP13658.1"/>
    <property type="molecule type" value="Genomic_DNA"/>
</dbReference>
<name>G2LKQ1_CHLTF</name>
<dbReference type="Gene3D" id="3.40.50.1820">
    <property type="entry name" value="alpha/beta hydrolase"/>
    <property type="match status" value="1"/>
</dbReference>
<organism evidence="4 5">
    <name type="scientific">Chloracidobacterium thermophilum (strain B)</name>
    <dbReference type="NCBI Taxonomy" id="981222"/>
    <lineage>
        <taxon>Bacteria</taxon>
        <taxon>Pseudomonadati</taxon>
        <taxon>Acidobacteriota</taxon>
        <taxon>Terriglobia</taxon>
        <taxon>Terriglobales</taxon>
        <taxon>Acidobacteriaceae</taxon>
        <taxon>Chloracidobacterium</taxon>
    </lineage>
</organism>
<feature type="domain" description="Peptidase S9 prolyl oligopeptidase catalytic" evidence="3">
    <location>
        <begin position="169"/>
        <end position="319"/>
    </location>
</feature>